<dbReference type="AlphaFoldDB" id="A0A524RMJ3"/>
<evidence type="ECO:0000313" key="2">
    <source>
        <dbReference type="EMBL" id="TGG91824.1"/>
    </source>
</evidence>
<accession>A0A524RMJ3</accession>
<protein>
    <submittedName>
        <fullName evidence="2">Uncharacterized protein</fullName>
    </submittedName>
</protein>
<dbReference type="Proteomes" id="UP000317990">
    <property type="component" value="Unassembled WGS sequence"/>
</dbReference>
<dbReference type="EMBL" id="SRMO01000071">
    <property type="protein sequence ID" value="TGG91824.1"/>
    <property type="molecule type" value="Genomic_DNA"/>
</dbReference>
<evidence type="ECO:0000256" key="1">
    <source>
        <dbReference type="SAM" id="MobiDB-lite"/>
    </source>
</evidence>
<reference evidence="2 3" key="1">
    <citation type="journal article" date="2019" name="mSystems">
        <title>Life at home and on the roam: Genomic adaptions reflect the dual lifestyle of an intracellular, facultative symbiont.</title>
        <authorList>
            <person name="Burgsdorf I."/>
        </authorList>
    </citation>
    <scope>NUCLEOTIDE SEQUENCE [LARGE SCALE GENOMIC DNA]</scope>
    <source>
        <strain evidence="2">277cV</strain>
    </source>
</reference>
<sequence length="60" mass="6884">MVEHKEPSAPVAHPHDFKAQSEVHRKIRNDADYDDWVYGTEPDPGQPWGKAPRRRADCTS</sequence>
<name>A0A524RMJ3_9CHRO</name>
<comment type="caution">
    <text evidence="2">The sequence shown here is derived from an EMBL/GenBank/DDBJ whole genome shotgun (WGS) entry which is preliminary data.</text>
</comment>
<gene>
    <name evidence="2" type="ORF">ERJ67_07400</name>
</gene>
<evidence type="ECO:0000313" key="3">
    <source>
        <dbReference type="Proteomes" id="UP000317990"/>
    </source>
</evidence>
<proteinExistence type="predicted"/>
<feature type="region of interest" description="Disordered" evidence="1">
    <location>
        <begin position="1"/>
        <end position="60"/>
    </location>
</feature>
<organism evidence="2 3">
    <name type="scientific">Aphanocapsa feldmannii 277cV</name>
    <dbReference type="NCBI Taxonomy" id="2507553"/>
    <lineage>
        <taxon>Bacteria</taxon>
        <taxon>Bacillati</taxon>
        <taxon>Cyanobacteriota</taxon>
        <taxon>Cyanophyceae</taxon>
        <taxon>Oscillatoriophycideae</taxon>
        <taxon>Chroococcales</taxon>
        <taxon>Microcystaceae</taxon>
        <taxon>Aphanocapsa</taxon>
    </lineage>
</organism>
<feature type="compositionally biased region" description="Basic and acidic residues" evidence="1">
    <location>
        <begin position="1"/>
        <end position="31"/>
    </location>
</feature>